<accession>A0A2B4SU63</accession>
<name>A0A2B4SU63_STYPI</name>
<dbReference type="Proteomes" id="UP000225706">
    <property type="component" value="Unassembled WGS sequence"/>
</dbReference>
<dbReference type="AlphaFoldDB" id="A0A2B4SU63"/>
<feature type="region of interest" description="Disordered" evidence="1">
    <location>
        <begin position="277"/>
        <end position="337"/>
    </location>
</feature>
<gene>
    <name evidence="2" type="ORF">AWC38_SpisGene2270</name>
</gene>
<proteinExistence type="predicted"/>
<evidence type="ECO:0000256" key="1">
    <source>
        <dbReference type="SAM" id="MobiDB-lite"/>
    </source>
</evidence>
<evidence type="ECO:0000313" key="2">
    <source>
        <dbReference type="EMBL" id="PFX32886.1"/>
    </source>
</evidence>
<sequence length="657" mass="75030">MHVINRTDNECWFGVVLSLPKDSKTDSHSKDLTFLTHVSNAEFVDFQIGPKNHFKVFGNHLLIVTNQELSFYVHNILNQLLPIIQVRLYEFVLSKLSSSTSHFAVEKNVFLPGSVHLKRTIMTKRDTVIVRTRAEPDDFESFSTDEKGRTTFWMLSYDETAVVDKRTGMVNRGDMSLSVYIPISSDFTPGGARKPVHGLEVSFRSTVESVDESEANVKSWREMLKKEKDFNQPLNLPSVKESLLLYFAPSKGSPQKKPVEDIKEIIKLSENSQGRSIKLPPMIKIEQHSPVNADESDRAENDYENDNYDDELSDETDDDDYSENDNDDDENVPYWPQPNYAPYGIGYEVKRKRSVIARRSQIIKKAAGKSPTERKISELDAIWDEITSSAPDPIREPPRVIRSSIFGFDFLAEIEYSLKATDQNENDNDDDSDNDNDEDWSVTTSYRITLGQYRISAFSKTRTLSTLRSKLPQEGQRKTTRWPVDAGDFVMCVPLFYFQRLCGAIRLTFDMTVSYSLPRLSLSYPVELNVHIEQKVTTNATLSGYASTWFYESGFYTKGTLAMATLPVRLSFKEDTSPEWCVNGNLEQKMVRIDTVPRSSWNCSLDFLKLADTCHGLPATNTSLVTFDLHYSSTEGTMFDNWHYPVSCVHQKVYSPY</sequence>
<feature type="compositionally biased region" description="Acidic residues" evidence="1">
    <location>
        <begin position="302"/>
        <end position="331"/>
    </location>
</feature>
<comment type="caution">
    <text evidence="2">The sequence shown here is derived from an EMBL/GenBank/DDBJ whole genome shotgun (WGS) entry which is preliminary data.</text>
</comment>
<organism evidence="2 3">
    <name type="scientific">Stylophora pistillata</name>
    <name type="common">Smooth cauliflower coral</name>
    <dbReference type="NCBI Taxonomy" id="50429"/>
    <lineage>
        <taxon>Eukaryota</taxon>
        <taxon>Metazoa</taxon>
        <taxon>Cnidaria</taxon>
        <taxon>Anthozoa</taxon>
        <taxon>Hexacorallia</taxon>
        <taxon>Scleractinia</taxon>
        <taxon>Astrocoeniina</taxon>
        <taxon>Pocilloporidae</taxon>
        <taxon>Stylophora</taxon>
    </lineage>
</organism>
<reference evidence="3" key="1">
    <citation type="journal article" date="2017" name="bioRxiv">
        <title>Comparative analysis of the genomes of Stylophora pistillata and Acropora digitifera provides evidence for extensive differences between species of corals.</title>
        <authorList>
            <person name="Voolstra C.R."/>
            <person name="Li Y."/>
            <person name="Liew Y.J."/>
            <person name="Baumgarten S."/>
            <person name="Zoccola D."/>
            <person name="Flot J.-F."/>
            <person name="Tambutte S."/>
            <person name="Allemand D."/>
            <person name="Aranda M."/>
        </authorList>
    </citation>
    <scope>NUCLEOTIDE SEQUENCE [LARGE SCALE GENOMIC DNA]</scope>
</reference>
<keyword evidence="3" id="KW-1185">Reference proteome</keyword>
<protein>
    <submittedName>
        <fullName evidence="2">Uncharacterized protein</fullName>
    </submittedName>
</protein>
<evidence type="ECO:0000313" key="3">
    <source>
        <dbReference type="Proteomes" id="UP000225706"/>
    </source>
</evidence>
<dbReference type="OrthoDB" id="5965009at2759"/>
<dbReference type="EMBL" id="LSMT01000018">
    <property type="protein sequence ID" value="PFX32886.1"/>
    <property type="molecule type" value="Genomic_DNA"/>
</dbReference>